<evidence type="ECO:0000313" key="2">
    <source>
        <dbReference type="Proteomes" id="UP001596098"/>
    </source>
</evidence>
<dbReference type="Proteomes" id="UP001596098">
    <property type="component" value="Unassembled WGS sequence"/>
</dbReference>
<keyword evidence="2" id="KW-1185">Reference proteome</keyword>
<comment type="caution">
    <text evidence="1">The sequence shown here is derived from an EMBL/GenBank/DDBJ whole genome shotgun (WGS) entry which is preliminary data.</text>
</comment>
<proteinExistence type="predicted"/>
<evidence type="ECO:0000313" key="1">
    <source>
        <dbReference type="EMBL" id="MFC6152550.1"/>
    </source>
</evidence>
<dbReference type="Gene3D" id="3.30.420.40">
    <property type="match status" value="1"/>
</dbReference>
<gene>
    <name evidence="1" type="ORF">ACFPWU_02585</name>
</gene>
<name>A0ABW1QW65_9ACTN</name>
<protein>
    <submittedName>
        <fullName evidence="1">Uncharacterized protein</fullName>
    </submittedName>
</protein>
<organism evidence="1 2">
    <name type="scientific">Nocardioides yefusunii</name>
    <dbReference type="NCBI Taxonomy" id="2500546"/>
    <lineage>
        <taxon>Bacteria</taxon>
        <taxon>Bacillati</taxon>
        <taxon>Actinomycetota</taxon>
        <taxon>Actinomycetes</taxon>
        <taxon>Propionibacteriales</taxon>
        <taxon>Nocardioidaceae</taxon>
        <taxon>Nocardioides</taxon>
    </lineage>
</organism>
<dbReference type="RefSeq" id="WP_128219780.1">
    <property type="nucleotide sequence ID" value="NZ_CP034929.1"/>
</dbReference>
<dbReference type="EMBL" id="JBHSQI010000002">
    <property type="protein sequence ID" value="MFC6152550.1"/>
    <property type="molecule type" value="Genomic_DNA"/>
</dbReference>
<sequence>MEKQASIAVPRGTIGDGRVAPGQERKVISLLQELFENAEFDTTDVIIGLNSSGGVFMTDELVPVVRPEDYEQSIPLSLRAENKTLNPREMQISFTIVDEVEDERMADTAEVLTLVRESSSPLVQRRRRAPPSGGALRLLCRRGDGT</sequence>
<accession>A0ABW1QW65</accession>
<reference evidence="2" key="1">
    <citation type="journal article" date="2019" name="Int. J. Syst. Evol. Microbiol.">
        <title>The Global Catalogue of Microorganisms (GCM) 10K type strain sequencing project: providing services to taxonomists for standard genome sequencing and annotation.</title>
        <authorList>
            <consortium name="The Broad Institute Genomics Platform"/>
            <consortium name="The Broad Institute Genome Sequencing Center for Infectious Disease"/>
            <person name="Wu L."/>
            <person name="Ma J."/>
        </authorList>
    </citation>
    <scope>NUCLEOTIDE SEQUENCE [LARGE SCALE GENOMIC DNA]</scope>
    <source>
        <strain evidence="2">DFY28</strain>
    </source>
</reference>